<proteinExistence type="inferred from homology"/>
<evidence type="ECO:0000256" key="7">
    <source>
        <dbReference type="RuleBase" id="RU000461"/>
    </source>
</evidence>
<evidence type="ECO:0000313" key="8">
    <source>
        <dbReference type="EMBL" id="GHO50127.1"/>
    </source>
</evidence>
<keyword evidence="9" id="KW-1185">Reference proteome</keyword>
<dbReference type="InterPro" id="IPR017972">
    <property type="entry name" value="Cyt_P450_CS"/>
</dbReference>
<protein>
    <submittedName>
        <fullName evidence="8">Putative cytochrome P450 YjiB</fullName>
    </submittedName>
</protein>
<dbReference type="PRINTS" id="PR00359">
    <property type="entry name" value="BP450"/>
</dbReference>
<dbReference type="AlphaFoldDB" id="A0A8J3MVC0"/>
<dbReference type="PANTHER" id="PTHR46696">
    <property type="entry name" value="P450, PUTATIVE (EUROFUNG)-RELATED"/>
    <property type="match status" value="1"/>
</dbReference>
<comment type="caution">
    <text evidence="8">The sequence shown here is derived from an EMBL/GenBank/DDBJ whole genome shotgun (WGS) entry which is preliminary data.</text>
</comment>
<dbReference type="EMBL" id="BNJF01000007">
    <property type="protein sequence ID" value="GHO50127.1"/>
    <property type="molecule type" value="Genomic_DNA"/>
</dbReference>
<keyword evidence="2 7" id="KW-0349">Heme</keyword>
<dbReference type="InterPro" id="IPR002397">
    <property type="entry name" value="Cyt_P450_B"/>
</dbReference>
<reference evidence="8" key="1">
    <citation type="submission" date="2020-10" db="EMBL/GenBank/DDBJ databases">
        <title>Taxonomic study of unclassified bacteria belonging to the class Ktedonobacteria.</title>
        <authorList>
            <person name="Yabe S."/>
            <person name="Wang C.M."/>
            <person name="Zheng Y."/>
            <person name="Sakai Y."/>
            <person name="Cavaletti L."/>
            <person name="Monciardini P."/>
            <person name="Donadio S."/>
        </authorList>
    </citation>
    <scope>NUCLEOTIDE SEQUENCE</scope>
    <source>
        <strain evidence="8">SOSP1-1</strain>
    </source>
</reference>
<sequence>MQQPQTHRGARGFSPFRIHTLTEILQSYDWFKQMRDSSPVYQDEQTHLWQVFRYEDVQKVITDYQRFSSEAVPGFSEDSFLRDTVVAKDPPDHRKLRNLVNVAFTPKSVARLDGLVTQITQELLDEVLPLGKMNVVSDIAFPLPAKIIAEMLGVPREDWDIFRRWAISEPTEQATSREETMRARQRVGQQMYDYFSGLLAERRRNPREDLITSLSKAEIDGEHLSEDELVNFCILLLAAGQETTKNLIANAVLCFTEHPESMQRLIANTALMPAAIEEVLRYLAPVWFLFRRTTTEVELGGQRIPANSIVLPWLASANRDPEQFPEPDRFDIQREPNRHLGFGHGIHFCIGAPLARLEARIALPMMLAQLKNLQRVPDFPITVRAGVVFVIQSLPVTFQARA</sequence>
<organism evidence="8 9">
    <name type="scientific">Ktedonospora formicarum</name>
    <dbReference type="NCBI Taxonomy" id="2778364"/>
    <lineage>
        <taxon>Bacteria</taxon>
        <taxon>Bacillati</taxon>
        <taxon>Chloroflexota</taxon>
        <taxon>Ktedonobacteria</taxon>
        <taxon>Ktedonobacterales</taxon>
        <taxon>Ktedonobacteraceae</taxon>
        <taxon>Ktedonospora</taxon>
    </lineage>
</organism>
<dbReference type="RefSeq" id="WP_220199190.1">
    <property type="nucleotide sequence ID" value="NZ_BNJF01000007.1"/>
</dbReference>
<dbReference type="GO" id="GO:0020037">
    <property type="term" value="F:heme binding"/>
    <property type="evidence" value="ECO:0007669"/>
    <property type="project" value="InterPro"/>
</dbReference>
<dbReference type="PRINTS" id="PR00385">
    <property type="entry name" value="P450"/>
</dbReference>
<dbReference type="GO" id="GO:0005506">
    <property type="term" value="F:iron ion binding"/>
    <property type="evidence" value="ECO:0007669"/>
    <property type="project" value="InterPro"/>
</dbReference>
<keyword evidence="5 7" id="KW-0408">Iron</keyword>
<dbReference type="PROSITE" id="PS00086">
    <property type="entry name" value="CYTOCHROME_P450"/>
    <property type="match status" value="1"/>
</dbReference>
<comment type="similarity">
    <text evidence="1 7">Belongs to the cytochrome P450 family.</text>
</comment>
<dbReference type="FunFam" id="1.10.630.10:FF:000018">
    <property type="entry name" value="Cytochrome P450 monooxygenase"/>
    <property type="match status" value="1"/>
</dbReference>
<dbReference type="CDD" id="cd11032">
    <property type="entry name" value="P450_EryK-like"/>
    <property type="match status" value="1"/>
</dbReference>
<gene>
    <name evidence="8" type="primary">yjiB_10</name>
    <name evidence="8" type="ORF">KSX_82900</name>
</gene>
<evidence type="ECO:0000256" key="6">
    <source>
        <dbReference type="ARBA" id="ARBA00023033"/>
    </source>
</evidence>
<dbReference type="InterPro" id="IPR036396">
    <property type="entry name" value="Cyt_P450_sf"/>
</dbReference>
<keyword evidence="3 7" id="KW-0479">Metal-binding</keyword>
<dbReference type="InterPro" id="IPR001128">
    <property type="entry name" value="Cyt_P450"/>
</dbReference>
<keyword evidence="6 7" id="KW-0503">Monooxygenase</keyword>
<name>A0A8J3MVC0_9CHLR</name>
<dbReference type="Proteomes" id="UP000612362">
    <property type="component" value="Unassembled WGS sequence"/>
</dbReference>
<dbReference type="GO" id="GO:0004497">
    <property type="term" value="F:monooxygenase activity"/>
    <property type="evidence" value="ECO:0007669"/>
    <property type="project" value="UniProtKB-KW"/>
</dbReference>
<dbReference type="GO" id="GO:0016705">
    <property type="term" value="F:oxidoreductase activity, acting on paired donors, with incorporation or reduction of molecular oxygen"/>
    <property type="evidence" value="ECO:0007669"/>
    <property type="project" value="InterPro"/>
</dbReference>
<evidence type="ECO:0000256" key="2">
    <source>
        <dbReference type="ARBA" id="ARBA00022617"/>
    </source>
</evidence>
<dbReference type="Pfam" id="PF00067">
    <property type="entry name" value="p450"/>
    <property type="match status" value="1"/>
</dbReference>
<evidence type="ECO:0000256" key="1">
    <source>
        <dbReference type="ARBA" id="ARBA00010617"/>
    </source>
</evidence>
<evidence type="ECO:0000313" key="9">
    <source>
        <dbReference type="Proteomes" id="UP000612362"/>
    </source>
</evidence>
<accession>A0A8J3MVC0</accession>
<dbReference type="SUPFAM" id="SSF48264">
    <property type="entry name" value="Cytochrome P450"/>
    <property type="match status" value="1"/>
</dbReference>
<evidence type="ECO:0000256" key="3">
    <source>
        <dbReference type="ARBA" id="ARBA00022723"/>
    </source>
</evidence>
<evidence type="ECO:0000256" key="5">
    <source>
        <dbReference type="ARBA" id="ARBA00023004"/>
    </source>
</evidence>
<evidence type="ECO:0000256" key="4">
    <source>
        <dbReference type="ARBA" id="ARBA00023002"/>
    </source>
</evidence>
<keyword evidence="4 7" id="KW-0560">Oxidoreductase</keyword>
<dbReference type="PANTHER" id="PTHR46696:SF3">
    <property type="entry name" value="PULCHERRIMINIC ACID SYNTHASE"/>
    <property type="match status" value="1"/>
</dbReference>
<dbReference type="Gene3D" id="1.10.630.10">
    <property type="entry name" value="Cytochrome P450"/>
    <property type="match status" value="1"/>
</dbReference>